<dbReference type="Pfam" id="PF09586">
    <property type="entry name" value="YfhO"/>
    <property type="match status" value="1"/>
</dbReference>
<feature type="transmembrane region" description="Helical" evidence="1">
    <location>
        <begin position="194"/>
        <end position="221"/>
    </location>
</feature>
<feature type="transmembrane region" description="Helical" evidence="1">
    <location>
        <begin position="822"/>
        <end position="843"/>
    </location>
</feature>
<feature type="transmembrane region" description="Helical" evidence="1">
    <location>
        <begin position="285"/>
        <end position="304"/>
    </location>
</feature>
<feature type="transmembrane region" description="Helical" evidence="1">
    <location>
        <begin position="311"/>
        <end position="329"/>
    </location>
</feature>
<evidence type="ECO:0000256" key="1">
    <source>
        <dbReference type="SAM" id="Phobius"/>
    </source>
</evidence>
<dbReference type="AlphaFoldDB" id="A0A433RXR5"/>
<feature type="transmembrane region" description="Helical" evidence="1">
    <location>
        <begin position="111"/>
        <end position="135"/>
    </location>
</feature>
<feature type="transmembrane region" description="Helical" evidence="1">
    <location>
        <begin position="242"/>
        <end position="265"/>
    </location>
</feature>
<accession>A0A433RXR5</accession>
<dbReference type="OrthoDB" id="9815466at2"/>
<name>A0A433RXR5_9BACL</name>
<keyword evidence="1" id="KW-0472">Membrane</keyword>
<dbReference type="PANTHER" id="PTHR38454">
    <property type="entry name" value="INTEGRAL MEMBRANE PROTEIN-RELATED"/>
    <property type="match status" value="1"/>
</dbReference>
<keyword evidence="1" id="KW-0812">Transmembrane</keyword>
<protein>
    <recommendedName>
        <fullName evidence="4">Bacterial membrane protein YfhO</fullName>
    </recommendedName>
</protein>
<keyword evidence="3" id="KW-1185">Reference proteome</keyword>
<evidence type="ECO:0008006" key="4">
    <source>
        <dbReference type="Google" id="ProtNLM"/>
    </source>
</evidence>
<feature type="transmembrane region" description="Helical" evidence="1">
    <location>
        <begin position="63"/>
        <end position="83"/>
    </location>
</feature>
<feature type="transmembrane region" description="Helical" evidence="1">
    <location>
        <begin position="88"/>
        <end position="105"/>
    </location>
</feature>
<feature type="transmembrane region" description="Helical" evidence="1">
    <location>
        <begin position="349"/>
        <end position="368"/>
    </location>
</feature>
<evidence type="ECO:0000313" key="3">
    <source>
        <dbReference type="Proteomes" id="UP000288623"/>
    </source>
</evidence>
<feature type="transmembrane region" description="Helical" evidence="1">
    <location>
        <begin position="397"/>
        <end position="417"/>
    </location>
</feature>
<dbReference type="PANTHER" id="PTHR38454:SF1">
    <property type="entry name" value="INTEGRAL MEMBRANE PROTEIN"/>
    <property type="match status" value="1"/>
</dbReference>
<comment type="caution">
    <text evidence="2">The sequence shown here is derived from an EMBL/GenBank/DDBJ whole genome shotgun (WGS) entry which is preliminary data.</text>
</comment>
<sequence>MFQKRKASLVIMLFSMMAFSIIAHLFFIIMWQQGFVMKGINDGLSQMLPFKQFIYDKYVAGDFFYAADFGLGGGFFSSIAYYFTTNLFFLPWVLLTWLASMLIGFTPNFEYWAALVIPMSIVKQTAVFYVAYLFLRKVTNMPRGAYVGAAVYALSPFFFRHEVYWDILTDSLFWVPLMLLGIEKIIRKESSLLFILAVALVMISNFYLSYMTLLIGAIYAIARMFYHFTENEQPVKKQLWRYIGGGVLAAGIASFAFIPAAYSFIGNVRPPYKDAIKLFDINDDIFTNPRVLWVPVFIFVLFFVKELYQHRLFRFFAVLSIVGIIAHFIPYVGSMFNGFSAPQQRWESIIILSFGAMLAIALNSASYWHFKRWPLIAAILSIMTLFLYKWLSPDHAISNGLIIISLLWLAFFIVFYYRKWAFKWLAVSIVIVVLIAANIFSANLANGGEGVATKSFIYSQAYHAHEQENLVQWMQQQLTSTDNRIDWLVPTRNNTPMVQDFKGTSVYSSILNGDLLHFYLRDLQIDMGRESVSRYGTLGNRTNLMALEQVQFYMRPSSDESVPYGYELAKQTTNYRAYENTDLLPVFRVTNESYNEQALEKAPVLAKEQAMLKGVIREAGTITAPEVATIPIKQTKVEGATWLNNELIVDGESGHIQLTLDTPKRMKTLYVQMHIEGIKHPTGFTLQVNEYKTTRKKSNSIYRTGFNDVTVAVNAAKTVTITLPKGHYQLGDLAIYGEDYQTLDKALERKNTAQMIWDDGKAFGEVTAQDGDVLATSIPYGKGWRATVDGKKVAVEKVNYAFVGIPLEKGKHTVEFTYLPPYWPIAAWLSILSVLVLLVLRIYKAKKMN</sequence>
<dbReference type="EMBL" id="JTFC01000008">
    <property type="protein sequence ID" value="RUS58057.1"/>
    <property type="molecule type" value="Genomic_DNA"/>
</dbReference>
<organism evidence="2 3">
    <name type="scientific">Candidatus Kurthia intestinigallinarum</name>
    <dbReference type="NCBI Taxonomy" id="1562256"/>
    <lineage>
        <taxon>Bacteria</taxon>
        <taxon>Bacillati</taxon>
        <taxon>Bacillota</taxon>
        <taxon>Bacilli</taxon>
        <taxon>Bacillales</taxon>
        <taxon>Caryophanaceae</taxon>
        <taxon>Kurthia</taxon>
    </lineage>
</organism>
<feature type="transmembrane region" description="Helical" evidence="1">
    <location>
        <begin position="375"/>
        <end position="391"/>
    </location>
</feature>
<feature type="transmembrane region" description="Helical" evidence="1">
    <location>
        <begin position="424"/>
        <end position="445"/>
    </location>
</feature>
<evidence type="ECO:0000313" key="2">
    <source>
        <dbReference type="EMBL" id="RUS58057.1"/>
    </source>
</evidence>
<keyword evidence="1" id="KW-1133">Transmembrane helix</keyword>
<gene>
    <name evidence="2" type="ORF">QI30_02605</name>
</gene>
<dbReference type="RefSeq" id="WP_126989394.1">
    <property type="nucleotide sequence ID" value="NZ_JTFC01000008.1"/>
</dbReference>
<dbReference type="Proteomes" id="UP000288623">
    <property type="component" value="Unassembled WGS sequence"/>
</dbReference>
<proteinExistence type="predicted"/>
<dbReference type="InterPro" id="IPR018580">
    <property type="entry name" value="Uncharacterised_YfhO"/>
</dbReference>
<feature type="transmembrane region" description="Helical" evidence="1">
    <location>
        <begin position="7"/>
        <end position="31"/>
    </location>
</feature>
<reference evidence="2 3" key="1">
    <citation type="submission" date="2014-11" db="EMBL/GenBank/DDBJ databases">
        <title>Genome sequence and analysis of novel Kurthia sp.</title>
        <authorList>
            <person name="Lawson J.N."/>
            <person name="Gonzalez J.E."/>
            <person name="Rinauldi L."/>
            <person name="Xuan Z."/>
            <person name="Firman A."/>
            <person name="Shaddox L."/>
            <person name="Trudeau A."/>
            <person name="Shah S."/>
            <person name="Reiman D."/>
        </authorList>
    </citation>
    <scope>NUCLEOTIDE SEQUENCE [LARGE SCALE GENOMIC DNA]</scope>
    <source>
        <strain evidence="2 3">3B1D</strain>
    </source>
</reference>